<keyword evidence="2" id="KW-1185">Reference proteome</keyword>
<dbReference type="Proteomes" id="UP000195781">
    <property type="component" value="Unassembled WGS sequence"/>
</dbReference>
<name>A0A1Y3XZ00_9ACTN</name>
<evidence type="ECO:0000313" key="2">
    <source>
        <dbReference type="Proteomes" id="UP000195781"/>
    </source>
</evidence>
<reference evidence="2" key="1">
    <citation type="submission" date="2017-04" db="EMBL/GenBank/DDBJ databases">
        <title>Function of individual gut microbiota members based on whole genome sequencing of pure cultures obtained from chicken caecum.</title>
        <authorList>
            <person name="Medvecky M."/>
            <person name="Cejkova D."/>
            <person name="Polansky O."/>
            <person name="Karasova D."/>
            <person name="Kubasova T."/>
            <person name="Cizek A."/>
            <person name="Rychlik I."/>
        </authorList>
    </citation>
    <scope>NUCLEOTIDE SEQUENCE [LARGE SCALE GENOMIC DNA]</scope>
    <source>
        <strain evidence="2">An5</strain>
    </source>
</reference>
<organism evidence="1 2">
    <name type="scientific">[Collinsella] massiliensis</name>
    <dbReference type="NCBI Taxonomy" id="1232426"/>
    <lineage>
        <taxon>Bacteria</taxon>
        <taxon>Bacillati</taxon>
        <taxon>Actinomycetota</taxon>
        <taxon>Coriobacteriia</taxon>
        <taxon>Coriobacteriales</taxon>
        <taxon>Coriobacteriaceae</taxon>
        <taxon>Enorma</taxon>
    </lineage>
</organism>
<proteinExistence type="predicted"/>
<comment type="caution">
    <text evidence="1">The sequence shown here is derived from an EMBL/GenBank/DDBJ whole genome shotgun (WGS) entry which is preliminary data.</text>
</comment>
<dbReference type="RefSeq" id="WP_094335667.1">
    <property type="nucleotide sequence ID" value="NZ_NFIE01000013.1"/>
</dbReference>
<accession>A0A1Y3XZ00</accession>
<evidence type="ECO:0000313" key="1">
    <source>
        <dbReference type="EMBL" id="OUN88457.1"/>
    </source>
</evidence>
<gene>
    <name evidence="1" type="ORF">B5G02_06680</name>
</gene>
<dbReference type="EMBL" id="NFIE01000013">
    <property type="protein sequence ID" value="OUN88457.1"/>
    <property type="molecule type" value="Genomic_DNA"/>
</dbReference>
<protein>
    <submittedName>
        <fullName evidence="1">Uncharacterized protein</fullName>
    </submittedName>
</protein>
<dbReference type="OrthoDB" id="3199399at2"/>
<dbReference type="AlphaFoldDB" id="A0A1Y3XZ00"/>
<sequence>MVGQNRLEERVKDIEGYLCGHDWGSAYEITFPEGDVYRCVWENSEYVDNDEELDSPEYEEWYELDFRVLEVVKEGPNKDPRYDYVMVSRKRMPSLVTCGGEVVFRAE</sequence>